<name>A0AAV7KPP1_PLEWA</name>
<accession>A0AAV7KPP1</accession>
<reference evidence="1" key="1">
    <citation type="journal article" date="2022" name="bioRxiv">
        <title>Sequencing and chromosome-scale assembly of the giantPleurodeles waltlgenome.</title>
        <authorList>
            <person name="Brown T."/>
            <person name="Elewa A."/>
            <person name="Iarovenko S."/>
            <person name="Subramanian E."/>
            <person name="Araus A.J."/>
            <person name="Petzold A."/>
            <person name="Susuki M."/>
            <person name="Suzuki K.-i.T."/>
            <person name="Hayashi T."/>
            <person name="Toyoda A."/>
            <person name="Oliveira C."/>
            <person name="Osipova E."/>
            <person name="Leigh N.D."/>
            <person name="Simon A."/>
            <person name="Yun M.H."/>
        </authorList>
    </citation>
    <scope>NUCLEOTIDE SEQUENCE</scope>
    <source>
        <strain evidence="1">20211129_DDA</strain>
        <tissue evidence="1">Liver</tissue>
    </source>
</reference>
<organism evidence="1 2">
    <name type="scientific">Pleurodeles waltl</name>
    <name type="common">Iberian ribbed newt</name>
    <dbReference type="NCBI Taxonomy" id="8319"/>
    <lineage>
        <taxon>Eukaryota</taxon>
        <taxon>Metazoa</taxon>
        <taxon>Chordata</taxon>
        <taxon>Craniata</taxon>
        <taxon>Vertebrata</taxon>
        <taxon>Euteleostomi</taxon>
        <taxon>Amphibia</taxon>
        <taxon>Batrachia</taxon>
        <taxon>Caudata</taxon>
        <taxon>Salamandroidea</taxon>
        <taxon>Salamandridae</taxon>
        <taxon>Pleurodelinae</taxon>
        <taxon>Pleurodeles</taxon>
    </lineage>
</organism>
<dbReference type="EMBL" id="JANPWB010000016">
    <property type="protein sequence ID" value="KAJ1080768.1"/>
    <property type="molecule type" value="Genomic_DNA"/>
</dbReference>
<protein>
    <submittedName>
        <fullName evidence="1">Uncharacterized protein</fullName>
    </submittedName>
</protein>
<evidence type="ECO:0000313" key="1">
    <source>
        <dbReference type="EMBL" id="KAJ1080768.1"/>
    </source>
</evidence>
<proteinExistence type="predicted"/>
<comment type="caution">
    <text evidence="1">The sequence shown here is derived from an EMBL/GenBank/DDBJ whole genome shotgun (WGS) entry which is preliminary data.</text>
</comment>
<evidence type="ECO:0000313" key="2">
    <source>
        <dbReference type="Proteomes" id="UP001066276"/>
    </source>
</evidence>
<dbReference type="Proteomes" id="UP001066276">
    <property type="component" value="Chromosome 12"/>
</dbReference>
<dbReference type="AlphaFoldDB" id="A0AAV7KPP1"/>
<keyword evidence="2" id="KW-1185">Reference proteome</keyword>
<gene>
    <name evidence="1" type="ORF">NDU88_000959</name>
</gene>
<sequence length="125" mass="13829">MCTVWHPDFHLDASVVSNFTKHEVKRVPWLPACHCKAFRAGNRSSDTKKQRNENGKSERACCESTKAPFIWAGRQLERGPGISFIGSRLPRSADNIITSETASKTPGKGEKLGRYGKINAAKNSI</sequence>